<dbReference type="InterPro" id="IPR050585">
    <property type="entry name" value="Xaa-Pro_dipeptidyl-ppase/CocE"/>
</dbReference>
<dbReference type="AlphaFoldDB" id="A0A1H9HVZ7"/>
<dbReference type="Gene3D" id="1.10.3020.10">
    <property type="entry name" value="alpha-amino acid ester hydrolase ( Helical cap domain)"/>
    <property type="match status" value="1"/>
</dbReference>
<keyword evidence="4" id="KW-1185">Reference proteome</keyword>
<feature type="domain" description="Xaa-Pro dipeptidyl-peptidase C-terminal" evidence="2">
    <location>
        <begin position="310"/>
        <end position="549"/>
    </location>
</feature>
<evidence type="ECO:0000313" key="3">
    <source>
        <dbReference type="EMBL" id="SEQ66490.1"/>
    </source>
</evidence>
<dbReference type="InterPro" id="IPR005674">
    <property type="entry name" value="CocE/Ser_esterase"/>
</dbReference>
<dbReference type="SMART" id="SM00939">
    <property type="entry name" value="PepX_C"/>
    <property type="match status" value="1"/>
</dbReference>
<proteinExistence type="predicted"/>
<dbReference type="InterPro" id="IPR000383">
    <property type="entry name" value="Xaa-Pro-like_dom"/>
</dbReference>
<dbReference type="GO" id="GO:0008239">
    <property type="term" value="F:dipeptidyl-peptidase activity"/>
    <property type="evidence" value="ECO:0007669"/>
    <property type="project" value="InterPro"/>
</dbReference>
<name>A0A1H9HVZ7_9BACI</name>
<dbReference type="InterPro" id="IPR029058">
    <property type="entry name" value="AB_hydrolase_fold"/>
</dbReference>
<dbReference type="Pfam" id="PF08530">
    <property type="entry name" value="PepX_C"/>
    <property type="match status" value="1"/>
</dbReference>
<protein>
    <recommendedName>
        <fullName evidence="2">Xaa-Pro dipeptidyl-peptidase C-terminal domain-containing protein</fullName>
    </recommendedName>
</protein>
<accession>A0A1H9HVZ7</accession>
<dbReference type="STRING" id="571933.SAMN05216362_12134"/>
<dbReference type="NCBIfam" id="TIGR00976">
    <property type="entry name" value="CocE_NonD"/>
    <property type="match status" value="1"/>
</dbReference>
<dbReference type="Pfam" id="PF02129">
    <property type="entry name" value="Peptidase_S15"/>
    <property type="match status" value="1"/>
</dbReference>
<gene>
    <name evidence="3" type="ORF">SAMN05216362_12134</name>
</gene>
<dbReference type="PANTHER" id="PTHR43056">
    <property type="entry name" value="PEPTIDASE S9 PROLYL OLIGOPEPTIDASE"/>
    <property type="match status" value="1"/>
</dbReference>
<dbReference type="EMBL" id="FOES01000021">
    <property type="protein sequence ID" value="SEQ66490.1"/>
    <property type="molecule type" value="Genomic_DNA"/>
</dbReference>
<sequence>MSEQVIVERDVPCKLRDGVTLYANVYRPSEGGRYPVLLSRLPYNKNLPNFSHRYVDPIRMALEGYVVVIQDVRGRYSSEGEFTPFEQEFEDGYDSVEWAASLPYSNGKVGMFGLSYYGYTQIFAAMGQPPSLKAIFPAFTGNNISRDLSKRGGAYELGKLETWILDSVAPDYLKRKQDSKNYEFTSRELLMDLDQILDWHQHFPFEEWPPVMRHPELRDLYQSYLNGELAAGNGASLDDINVPGFHMAGWFDCFLNATINNFTELKGDQKLIIGPWGHGVFNPYFGDRYFGLKGSGDLIDGEDNVTSLHLKWFDYWLKGKKSSLFEGDAPIKLFVMGTNEWRDEYEWPLARTEYRPLYLQSGGRLSFDKPEKLTNQSYLYNPENPVPTKGGPSLFIHGINTGPLAQNEVEQRDDVLIYTSDPLDENLEVTGPVKFKLYASTDAINTDFVVKLTDVLPDGTSINVTEGIVRADHIHGLLKPGDIYEYEIDLWATSQVFLKGHSIRVQVTSSNFPMYDPNPNTGHTLLNTTQTVKANQKIYEGAGHTSHIVLPIIEDE</sequence>
<organism evidence="3 4">
    <name type="scientific">Piscibacillus halophilus</name>
    <dbReference type="NCBI Taxonomy" id="571933"/>
    <lineage>
        <taxon>Bacteria</taxon>
        <taxon>Bacillati</taxon>
        <taxon>Bacillota</taxon>
        <taxon>Bacilli</taxon>
        <taxon>Bacillales</taxon>
        <taxon>Bacillaceae</taxon>
        <taxon>Piscibacillus</taxon>
    </lineage>
</organism>
<dbReference type="Proteomes" id="UP000199427">
    <property type="component" value="Unassembled WGS sequence"/>
</dbReference>
<reference evidence="3 4" key="1">
    <citation type="submission" date="2016-10" db="EMBL/GenBank/DDBJ databases">
        <authorList>
            <person name="de Groot N.N."/>
        </authorList>
    </citation>
    <scope>NUCLEOTIDE SEQUENCE [LARGE SCALE GENOMIC DNA]</scope>
    <source>
        <strain evidence="3 4">DSM 21633</strain>
    </source>
</reference>
<dbReference type="Gene3D" id="3.40.50.1820">
    <property type="entry name" value="alpha/beta hydrolase"/>
    <property type="match status" value="1"/>
</dbReference>
<keyword evidence="1" id="KW-0378">Hydrolase</keyword>
<dbReference type="InterPro" id="IPR013736">
    <property type="entry name" value="Xaa-Pro_dipept_C"/>
</dbReference>
<evidence type="ECO:0000256" key="1">
    <source>
        <dbReference type="ARBA" id="ARBA00022801"/>
    </source>
</evidence>
<evidence type="ECO:0000259" key="2">
    <source>
        <dbReference type="SMART" id="SM00939"/>
    </source>
</evidence>
<evidence type="ECO:0000313" key="4">
    <source>
        <dbReference type="Proteomes" id="UP000199427"/>
    </source>
</evidence>
<dbReference type="SUPFAM" id="SSF53474">
    <property type="entry name" value="alpha/beta-Hydrolases"/>
    <property type="match status" value="1"/>
</dbReference>
<dbReference type="RefSeq" id="WP_091773920.1">
    <property type="nucleotide sequence ID" value="NZ_FOES01000021.1"/>
</dbReference>
<dbReference type="OrthoDB" id="319764at2"/>
<dbReference type="InterPro" id="IPR008979">
    <property type="entry name" value="Galactose-bd-like_sf"/>
</dbReference>
<dbReference type="SUPFAM" id="SSF49785">
    <property type="entry name" value="Galactose-binding domain-like"/>
    <property type="match status" value="1"/>
</dbReference>
<dbReference type="Gene3D" id="2.60.120.260">
    <property type="entry name" value="Galactose-binding domain-like"/>
    <property type="match status" value="1"/>
</dbReference>
<dbReference type="PANTHER" id="PTHR43056:SF10">
    <property type="entry name" value="COCE_NOND FAMILY, PUTATIVE (AFU_ORTHOLOGUE AFUA_7G00600)-RELATED"/>
    <property type="match status" value="1"/>
</dbReference>